<protein>
    <recommendedName>
        <fullName evidence="7 8">Small ribosomal subunit protein uS5</fullName>
    </recommendedName>
</protein>
<evidence type="ECO:0000256" key="3">
    <source>
        <dbReference type="ARBA" id="ARBA00022730"/>
    </source>
</evidence>
<dbReference type="GO" id="GO:0003735">
    <property type="term" value="F:structural constituent of ribosome"/>
    <property type="evidence" value="ECO:0007669"/>
    <property type="project" value="UniProtKB-UniRule"/>
</dbReference>
<dbReference type="InterPro" id="IPR005712">
    <property type="entry name" value="Ribosomal_uS5_bac-type"/>
</dbReference>
<dbReference type="InterPro" id="IPR005324">
    <property type="entry name" value="Ribosomal_uS5_C"/>
</dbReference>
<dbReference type="GO" id="GO:0015935">
    <property type="term" value="C:small ribosomal subunit"/>
    <property type="evidence" value="ECO:0007669"/>
    <property type="project" value="InterPro"/>
</dbReference>
<dbReference type="PROSITE" id="PS50881">
    <property type="entry name" value="S5_DSRBD"/>
    <property type="match status" value="1"/>
</dbReference>
<dbReference type="InterPro" id="IPR018192">
    <property type="entry name" value="Ribosomal_uS5_N_CS"/>
</dbReference>
<evidence type="ECO:0000313" key="11">
    <source>
        <dbReference type="EMBL" id="CAA3706219.1"/>
    </source>
</evidence>
<evidence type="ECO:0000256" key="2">
    <source>
        <dbReference type="ARBA" id="ARBA00008945"/>
    </source>
</evidence>
<dbReference type="GO" id="GO:0005737">
    <property type="term" value="C:cytoplasm"/>
    <property type="evidence" value="ECO:0007669"/>
    <property type="project" value="UniProtKB-ARBA"/>
</dbReference>
<evidence type="ECO:0000256" key="8">
    <source>
        <dbReference type="HAMAP-Rule" id="MF_01307"/>
    </source>
</evidence>
<evidence type="ECO:0000256" key="4">
    <source>
        <dbReference type="ARBA" id="ARBA00022884"/>
    </source>
</evidence>
<dbReference type="Gene3D" id="3.30.160.20">
    <property type="match status" value="1"/>
</dbReference>
<dbReference type="NCBIfam" id="TIGR01021">
    <property type="entry name" value="rpsE_bact"/>
    <property type="match status" value="1"/>
</dbReference>
<dbReference type="InterPro" id="IPR000851">
    <property type="entry name" value="Ribosomal_uS5"/>
</dbReference>
<keyword evidence="3 8" id="KW-0699">rRNA-binding</keyword>
<dbReference type="PANTHER" id="PTHR48277:SF1">
    <property type="entry name" value="MITOCHONDRIAL RIBOSOMAL PROTEIN S5"/>
    <property type="match status" value="1"/>
</dbReference>
<evidence type="ECO:0000256" key="1">
    <source>
        <dbReference type="ARBA" id="ARBA00003093"/>
    </source>
</evidence>
<dbReference type="Pfam" id="PF00333">
    <property type="entry name" value="Ribosomal_S5"/>
    <property type="match status" value="1"/>
</dbReference>
<keyword evidence="12" id="KW-1185">Reference proteome</keyword>
<gene>
    <name evidence="8 11" type="primary">rpsE</name>
    <name evidence="11" type="ORF">PEMO_0119</name>
</gene>
<keyword evidence="6 8" id="KW-0687">Ribonucleoprotein</keyword>
<dbReference type="SUPFAM" id="SSF54768">
    <property type="entry name" value="dsRNA-binding domain-like"/>
    <property type="match status" value="1"/>
</dbReference>
<dbReference type="Gene3D" id="3.30.230.10">
    <property type="match status" value="1"/>
</dbReference>
<dbReference type="InterPro" id="IPR014721">
    <property type="entry name" value="Ribsml_uS5_D2-typ_fold_subgr"/>
</dbReference>
<reference evidence="11 12" key="1">
    <citation type="submission" date="2019-12" db="EMBL/GenBank/DDBJ databases">
        <authorList>
            <person name="Santos-Garcia D."/>
            <person name="Santos-Garcia D."/>
            <person name="Santos-Garcia D."/>
        </authorList>
    </citation>
    <scope>NUCLEOTIDE SEQUENCE [LARGE SCALE GENOMIC DNA]</scope>
    <source>
        <strain evidence="11">PeMo</strain>
    </source>
</reference>
<dbReference type="EMBL" id="LR744089">
    <property type="protein sequence ID" value="CAA3706219.1"/>
    <property type="molecule type" value="Genomic_DNA"/>
</dbReference>
<dbReference type="InterPro" id="IPR020568">
    <property type="entry name" value="Ribosomal_Su5_D2-typ_SF"/>
</dbReference>
<dbReference type="FunFam" id="3.30.230.10:FF:000002">
    <property type="entry name" value="30S ribosomal protein S5"/>
    <property type="match status" value="1"/>
</dbReference>
<keyword evidence="5 8" id="KW-0689">Ribosomal protein</keyword>
<comment type="domain">
    <text evidence="8">The N-terminal domain interacts with the head of the 30S subunit; the C-terminal domain interacts with the body and contacts protein S4. The interaction surface between S4 and S5 is involved in control of translational fidelity.</text>
</comment>
<comment type="function">
    <text evidence="1 8">Located at the back of the 30S subunit body where it stabilizes the conformation of the head with respect to the body.</text>
</comment>
<name>A0A6S6RZD5_9GAMM</name>
<comment type="function">
    <text evidence="8">With S4 and S12 plays an important role in translational accuracy.</text>
</comment>
<dbReference type="PROSITE" id="PS00585">
    <property type="entry name" value="RIBOSOMAL_S5"/>
    <property type="match status" value="1"/>
</dbReference>
<dbReference type="SUPFAM" id="SSF54211">
    <property type="entry name" value="Ribosomal protein S5 domain 2-like"/>
    <property type="match status" value="1"/>
</dbReference>
<dbReference type="InterPro" id="IPR013810">
    <property type="entry name" value="Ribosomal_uS5_N"/>
</dbReference>
<organism evidence="11 12">
    <name type="scientific">Candidatus Portiera aleyrodidarum</name>
    <name type="common">primary endosymbiont of Bemisia tabaci</name>
    <dbReference type="NCBI Taxonomy" id="91844"/>
    <lineage>
        <taxon>Bacteria</taxon>
        <taxon>Pseudomonadati</taxon>
        <taxon>Pseudomonadota</taxon>
        <taxon>Gammaproteobacteria</taxon>
        <taxon>Candidatus Johnevansiales</taxon>
        <taxon>Candidatus Johnevansiaceae</taxon>
        <taxon>Candidatus Portiera</taxon>
    </lineage>
</organism>
<comment type="similarity">
    <text evidence="2 8 9">Belongs to the universal ribosomal protein uS5 family.</text>
</comment>
<dbReference type="Proteomes" id="UP000510842">
    <property type="component" value="Chromosome"/>
</dbReference>
<dbReference type="GO" id="GO:0006412">
    <property type="term" value="P:translation"/>
    <property type="evidence" value="ECO:0007669"/>
    <property type="project" value="UniProtKB-UniRule"/>
</dbReference>
<dbReference type="GO" id="GO:0042254">
    <property type="term" value="P:ribosome biogenesis"/>
    <property type="evidence" value="ECO:0007669"/>
    <property type="project" value="UniProtKB-ARBA"/>
</dbReference>
<sequence length="171" mass="18901">MKTEKKESEFKEKLVKINRVSKVVKGGRIFGFSATIVIGNGKGTIGFGKGKAREVSVAIQKAIEKAKRNLIVIKLNGYTLQHKIYYTYGASKIFMQPAHKGTGIIAGGAMRAVLEIAGIYDVLAKCYGSTNPINVVKATLKGLEKMYYPEYIAKKRGLDINIIKNRIIYNI</sequence>
<evidence type="ECO:0000256" key="9">
    <source>
        <dbReference type="RuleBase" id="RU003823"/>
    </source>
</evidence>
<feature type="domain" description="S5 DRBM" evidence="10">
    <location>
        <begin position="10"/>
        <end position="73"/>
    </location>
</feature>
<proteinExistence type="inferred from homology"/>
<dbReference type="HAMAP" id="MF_01307_B">
    <property type="entry name" value="Ribosomal_uS5_B"/>
    <property type="match status" value="1"/>
</dbReference>
<accession>A0A6S6RZD5</accession>
<evidence type="ECO:0000256" key="7">
    <source>
        <dbReference type="ARBA" id="ARBA00035255"/>
    </source>
</evidence>
<dbReference type="GO" id="GO:0019843">
    <property type="term" value="F:rRNA binding"/>
    <property type="evidence" value="ECO:0007669"/>
    <property type="project" value="UniProtKB-UniRule"/>
</dbReference>
<comment type="subunit">
    <text evidence="8">Part of the 30S ribosomal subunit. Contacts proteins S4 and S8.</text>
</comment>
<dbReference type="Pfam" id="PF03719">
    <property type="entry name" value="Ribosomal_S5_C"/>
    <property type="match status" value="1"/>
</dbReference>
<evidence type="ECO:0000313" key="12">
    <source>
        <dbReference type="Proteomes" id="UP000510842"/>
    </source>
</evidence>
<dbReference type="AlphaFoldDB" id="A0A6S6RZD5"/>
<dbReference type="FunFam" id="3.30.160.20:FF:000001">
    <property type="entry name" value="30S ribosomal protein S5"/>
    <property type="match status" value="1"/>
</dbReference>
<keyword evidence="4 8" id="KW-0694">RNA-binding</keyword>
<evidence type="ECO:0000256" key="6">
    <source>
        <dbReference type="ARBA" id="ARBA00023274"/>
    </source>
</evidence>
<evidence type="ECO:0000259" key="10">
    <source>
        <dbReference type="PROSITE" id="PS50881"/>
    </source>
</evidence>
<dbReference type="PANTHER" id="PTHR48277">
    <property type="entry name" value="MITOCHONDRIAL RIBOSOMAL PROTEIN S5"/>
    <property type="match status" value="1"/>
</dbReference>
<evidence type="ECO:0000256" key="5">
    <source>
        <dbReference type="ARBA" id="ARBA00022980"/>
    </source>
</evidence>